<dbReference type="SUPFAM" id="SSF46955">
    <property type="entry name" value="Putative DNA-binding domain"/>
    <property type="match status" value="1"/>
</dbReference>
<dbReference type="EMBL" id="CP117523">
    <property type="protein sequence ID" value="WWD84699.1"/>
    <property type="molecule type" value="Genomic_DNA"/>
</dbReference>
<dbReference type="Pfam" id="PF12728">
    <property type="entry name" value="HTH_17"/>
    <property type="match status" value="1"/>
</dbReference>
<evidence type="ECO:0000313" key="4">
    <source>
        <dbReference type="Proteomes" id="UP001348492"/>
    </source>
</evidence>
<dbReference type="Pfam" id="PF12727">
    <property type="entry name" value="PBP_like"/>
    <property type="match status" value="1"/>
</dbReference>
<dbReference type="NCBIfam" id="TIGR01764">
    <property type="entry name" value="excise"/>
    <property type="match status" value="1"/>
</dbReference>
<dbReference type="Proteomes" id="UP001348492">
    <property type="component" value="Chromosome"/>
</dbReference>
<evidence type="ECO:0000259" key="2">
    <source>
        <dbReference type="Pfam" id="PF12728"/>
    </source>
</evidence>
<evidence type="ECO:0000259" key="1">
    <source>
        <dbReference type="Pfam" id="PF12727"/>
    </source>
</evidence>
<dbReference type="RefSeq" id="WP_018589964.1">
    <property type="nucleotide sequence ID" value="NZ_CP117523.1"/>
</dbReference>
<feature type="domain" description="Helix-turn-helix" evidence="2">
    <location>
        <begin position="9"/>
        <end position="53"/>
    </location>
</feature>
<name>A0ABZ2EXY7_9FIRM</name>
<dbReference type="SUPFAM" id="SSF53850">
    <property type="entry name" value="Periplasmic binding protein-like II"/>
    <property type="match status" value="1"/>
</dbReference>
<reference evidence="3 4" key="1">
    <citation type="journal article" date="2023" name="PLoS ONE">
        <title>Genome-based metabolic and phylogenomic analysis of three Terrisporobacter species.</title>
        <authorList>
            <person name="Boer T."/>
            <person name="Bengelsdorf F.R."/>
            <person name="Bomeke M."/>
            <person name="Daniel R."/>
            <person name="Poehlein A."/>
        </authorList>
    </citation>
    <scope>NUCLEOTIDE SEQUENCE [LARGE SCALE GENOMIC DNA]</scope>
    <source>
        <strain evidence="3 4">DSM 1288</strain>
    </source>
</reference>
<proteinExistence type="predicted"/>
<feature type="domain" description="PBP" evidence="1">
    <location>
        <begin position="101"/>
        <end position="284"/>
    </location>
</feature>
<dbReference type="PANTHER" id="PTHR38431:SF1">
    <property type="entry name" value="BLL2305 PROTEIN"/>
    <property type="match status" value="1"/>
</dbReference>
<dbReference type="InterPro" id="IPR010093">
    <property type="entry name" value="SinI_DNA-bd"/>
</dbReference>
<protein>
    <recommendedName>
        <fullName evidence="5">Molybdopterin biosynthesis protein</fullName>
    </recommendedName>
</protein>
<accession>A0ABZ2EXY7</accession>
<dbReference type="Gene3D" id="3.40.190.10">
    <property type="entry name" value="Periplasmic binding protein-like II"/>
    <property type="match status" value="1"/>
</dbReference>
<evidence type="ECO:0000313" key="3">
    <source>
        <dbReference type="EMBL" id="WWD84699.1"/>
    </source>
</evidence>
<evidence type="ECO:0008006" key="5">
    <source>
        <dbReference type="Google" id="ProtNLM"/>
    </source>
</evidence>
<dbReference type="PANTHER" id="PTHR38431">
    <property type="entry name" value="BLL2305 PROTEIN"/>
    <property type="match status" value="1"/>
</dbReference>
<gene>
    <name evidence="3" type="ORF">TEGL_31430</name>
</gene>
<organism evidence="3 4">
    <name type="scientific">Terrisporobacter glycolicus ATCC 14880 = DSM 1288</name>
    <dbReference type="NCBI Taxonomy" id="1121315"/>
    <lineage>
        <taxon>Bacteria</taxon>
        <taxon>Bacillati</taxon>
        <taxon>Bacillota</taxon>
        <taxon>Clostridia</taxon>
        <taxon>Peptostreptococcales</taxon>
        <taxon>Peptostreptococcaceae</taxon>
        <taxon>Terrisporobacter</taxon>
    </lineage>
</organism>
<dbReference type="InterPro" id="IPR024370">
    <property type="entry name" value="PBP_domain"/>
</dbReference>
<dbReference type="Gene3D" id="1.10.238.160">
    <property type="match status" value="1"/>
</dbReference>
<keyword evidence="4" id="KW-1185">Reference proteome</keyword>
<sequence>MNSSLNAMEVAQMLNITKNTVYEMIKRGELPSYKIGRKIRIDKSDVENYINSQKNTFTSNSMLSFEPTINMKPSSIKSGEIIISGQDIILDILCRMIEVKIKNIRTYRSNIGSYNGLYDMYNNKVSISSCHLWDSETNTYNTNFVKKLLPGVPCILINIAYRTQGFYVKKGNPKNIRDWNDLSRSDITMINREKGSGVRVLLDGKLHSFNISNNINGYENEETSHLSVASYVARGGADVGIGNEKVSKQVDNIEFIPLQKERYDLVIKKSDLDNPIYKSIINILSSKEFKDELEGLGGYDLKDTGKIVGQT</sequence>
<dbReference type="InterPro" id="IPR009061">
    <property type="entry name" value="DNA-bd_dom_put_sf"/>
</dbReference>
<dbReference type="InterPro" id="IPR041657">
    <property type="entry name" value="HTH_17"/>
</dbReference>